<comment type="caution">
    <text evidence="2">The sequence shown here is derived from an EMBL/GenBank/DDBJ whole genome shotgun (WGS) entry which is preliminary data.</text>
</comment>
<feature type="domain" description="DUF7742" evidence="1">
    <location>
        <begin position="2"/>
        <end position="88"/>
    </location>
</feature>
<dbReference type="RefSeq" id="WP_100163251.1">
    <property type="nucleotide sequence ID" value="NZ_PGTB01000065.1"/>
</dbReference>
<reference evidence="2 3" key="1">
    <citation type="journal article" date="2018" name="Int. J. Syst. Evol. Microbiol.">
        <title>Pseudooceanicola lipolyticus sp. nov., a marine alphaproteobacterium, reclassification of Oceanicola flagellatus as Pseudooceanicola flagellatus comb. nov. and emended description of the genus Pseudooceanicola.</title>
        <authorList>
            <person name="Huang M.-M."/>
            <person name="Guo L.-L."/>
            <person name="Wu Y.-H."/>
            <person name="Lai Q.-L."/>
            <person name="Shao Z.-Z."/>
            <person name="Wang C.-S."/>
            <person name="Wu M."/>
            <person name="Xu X.-W."/>
        </authorList>
    </citation>
    <scope>NUCLEOTIDE SEQUENCE [LARGE SCALE GENOMIC DNA]</scope>
    <source>
        <strain evidence="2 3">157</strain>
    </source>
</reference>
<dbReference type="InterPro" id="IPR056644">
    <property type="entry name" value="DUF7742"/>
</dbReference>
<organism evidence="2 3">
    <name type="scientific">Pseudooceanicola lipolyticus</name>
    <dbReference type="NCBI Taxonomy" id="2029104"/>
    <lineage>
        <taxon>Bacteria</taxon>
        <taxon>Pseudomonadati</taxon>
        <taxon>Pseudomonadota</taxon>
        <taxon>Alphaproteobacteria</taxon>
        <taxon>Rhodobacterales</taxon>
        <taxon>Paracoccaceae</taxon>
        <taxon>Pseudooceanicola</taxon>
    </lineage>
</organism>
<protein>
    <recommendedName>
        <fullName evidence="1">DUF7742 domain-containing protein</fullName>
    </recommendedName>
</protein>
<dbReference type="OrthoDB" id="7863415at2"/>
<dbReference type="Pfam" id="PF24891">
    <property type="entry name" value="DUF7742"/>
    <property type="match status" value="1"/>
</dbReference>
<evidence type="ECO:0000259" key="1">
    <source>
        <dbReference type="Pfam" id="PF24891"/>
    </source>
</evidence>
<evidence type="ECO:0000313" key="2">
    <source>
        <dbReference type="EMBL" id="PJE35923.1"/>
    </source>
</evidence>
<sequence>MRPVLYGDVSSAARVLLGTAPDLRDSLCRQMIGEAMAADRHRRHYCKPHPRWGNGSLMSAARRRRLSAEPGFDDPEYCACFELVLRCLRQRA</sequence>
<keyword evidence="3" id="KW-1185">Reference proteome</keyword>
<name>A0A2M8IZG0_9RHOB</name>
<dbReference type="Proteomes" id="UP000231553">
    <property type="component" value="Unassembled WGS sequence"/>
</dbReference>
<proteinExistence type="predicted"/>
<evidence type="ECO:0000313" key="3">
    <source>
        <dbReference type="Proteomes" id="UP000231553"/>
    </source>
</evidence>
<gene>
    <name evidence="2" type="ORF">CVM52_14745</name>
</gene>
<dbReference type="AlphaFoldDB" id="A0A2M8IZG0"/>
<accession>A0A2M8IZG0</accession>
<dbReference type="EMBL" id="PGTB01000065">
    <property type="protein sequence ID" value="PJE35923.1"/>
    <property type="molecule type" value="Genomic_DNA"/>
</dbReference>